<feature type="compositionally biased region" description="Low complexity" evidence="1">
    <location>
        <begin position="132"/>
        <end position="152"/>
    </location>
</feature>
<evidence type="ECO:0000313" key="2">
    <source>
        <dbReference type="EMBL" id="MCI08085.1"/>
    </source>
</evidence>
<sequence length="197" mass="22425">MGPPARRESYSGPLLSTGYHKEHHYQHHHHHHLSYPHDQRIFEVVANDETHNLVSPFDKLERFSEDDIRETAYEIFFTACRSSPGFGGRNAHSFHININNQNESKSSNVVMSPTSRVKKALGLKMLKRSPSRRMTSGGTSGGPSSPVSGGSPLYHSMSMYRPRRPMTSAEIMRQQMKVTEHNDNRLRKTIMRTLVGQ</sequence>
<reference evidence="2 3" key="1">
    <citation type="journal article" date="2018" name="Front. Plant Sci.">
        <title>Red Clover (Trifolium pratense) and Zigzag Clover (T. medium) - A Picture of Genomic Similarities and Differences.</title>
        <authorList>
            <person name="Dluhosova J."/>
            <person name="Istvanek J."/>
            <person name="Nedelnik J."/>
            <person name="Repkova J."/>
        </authorList>
    </citation>
    <scope>NUCLEOTIDE SEQUENCE [LARGE SCALE GENOMIC DNA]</scope>
    <source>
        <strain evidence="3">cv. 10/8</strain>
        <tissue evidence="2">Leaf</tissue>
    </source>
</reference>
<name>A0A392PB34_9FABA</name>
<organism evidence="2 3">
    <name type="scientific">Trifolium medium</name>
    <dbReference type="NCBI Taxonomy" id="97028"/>
    <lineage>
        <taxon>Eukaryota</taxon>
        <taxon>Viridiplantae</taxon>
        <taxon>Streptophyta</taxon>
        <taxon>Embryophyta</taxon>
        <taxon>Tracheophyta</taxon>
        <taxon>Spermatophyta</taxon>
        <taxon>Magnoliopsida</taxon>
        <taxon>eudicotyledons</taxon>
        <taxon>Gunneridae</taxon>
        <taxon>Pentapetalae</taxon>
        <taxon>rosids</taxon>
        <taxon>fabids</taxon>
        <taxon>Fabales</taxon>
        <taxon>Fabaceae</taxon>
        <taxon>Papilionoideae</taxon>
        <taxon>50 kb inversion clade</taxon>
        <taxon>NPAAA clade</taxon>
        <taxon>Hologalegina</taxon>
        <taxon>IRL clade</taxon>
        <taxon>Trifolieae</taxon>
        <taxon>Trifolium</taxon>
    </lineage>
</organism>
<dbReference type="InterPro" id="IPR008528">
    <property type="entry name" value="unc-13_homologue"/>
</dbReference>
<feature type="region of interest" description="Disordered" evidence="1">
    <location>
        <begin position="128"/>
        <end position="155"/>
    </location>
</feature>
<feature type="non-terminal residue" evidence="2">
    <location>
        <position position="197"/>
    </location>
</feature>
<dbReference type="AlphaFoldDB" id="A0A392PB34"/>
<proteinExistence type="predicted"/>
<dbReference type="Proteomes" id="UP000265520">
    <property type="component" value="Unassembled WGS sequence"/>
</dbReference>
<accession>A0A392PB34</accession>
<keyword evidence="3" id="KW-1185">Reference proteome</keyword>
<dbReference type="PANTHER" id="PTHR31280:SF1">
    <property type="entry name" value="OS03G0138600 PROTEIN"/>
    <property type="match status" value="1"/>
</dbReference>
<comment type="caution">
    <text evidence="2">The sequence shown here is derived from an EMBL/GenBank/DDBJ whole genome shotgun (WGS) entry which is preliminary data.</text>
</comment>
<dbReference type="PANTHER" id="PTHR31280">
    <property type="entry name" value="PROTEIN UNC-13 HOMOLOG"/>
    <property type="match status" value="1"/>
</dbReference>
<protein>
    <submittedName>
        <fullName evidence="2">Uncharacterized protein</fullName>
    </submittedName>
</protein>
<gene>
    <name evidence="2" type="ORF">A2U01_0029158</name>
</gene>
<dbReference type="EMBL" id="LXQA010067704">
    <property type="protein sequence ID" value="MCI08085.1"/>
    <property type="molecule type" value="Genomic_DNA"/>
</dbReference>
<evidence type="ECO:0000256" key="1">
    <source>
        <dbReference type="SAM" id="MobiDB-lite"/>
    </source>
</evidence>
<evidence type="ECO:0000313" key="3">
    <source>
        <dbReference type="Proteomes" id="UP000265520"/>
    </source>
</evidence>